<dbReference type="Gene3D" id="2.40.50.40">
    <property type="match status" value="1"/>
</dbReference>
<feature type="region of interest" description="Disordered" evidence="3">
    <location>
        <begin position="153"/>
        <end position="190"/>
    </location>
</feature>
<comment type="caution">
    <text evidence="5">The sequence shown here is derived from an EMBL/GenBank/DDBJ whole genome shotgun (WGS) entry which is preliminary data.</text>
</comment>
<evidence type="ECO:0000313" key="6">
    <source>
        <dbReference type="Proteomes" id="UP001318860"/>
    </source>
</evidence>
<dbReference type="InterPro" id="IPR044251">
    <property type="entry name" value="LHP1-like"/>
</dbReference>
<feature type="compositionally biased region" description="Acidic residues" evidence="3">
    <location>
        <begin position="58"/>
        <end position="73"/>
    </location>
</feature>
<dbReference type="InterPro" id="IPR016197">
    <property type="entry name" value="Chromo-like_dom_sf"/>
</dbReference>
<dbReference type="InterPro" id="IPR017984">
    <property type="entry name" value="Chromo_dom_subgr"/>
</dbReference>
<dbReference type="PRINTS" id="PR00504">
    <property type="entry name" value="CHROMODOMAIN"/>
</dbReference>
<dbReference type="PROSITE" id="PS00598">
    <property type="entry name" value="CHROMO_1"/>
    <property type="match status" value="1"/>
</dbReference>
<dbReference type="SUPFAM" id="SSF54160">
    <property type="entry name" value="Chromo domain-like"/>
    <property type="match status" value="1"/>
</dbReference>
<dbReference type="PANTHER" id="PTHR47240:SF2">
    <property type="entry name" value="CHROMO DOMAIN-CONTAINING PROTEIN LHP1"/>
    <property type="match status" value="1"/>
</dbReference>
<protein>
    <recommendedName>
        <fullName evidence="4">Chromo domain-containing protein</fullName>
    </recommendedName>
</protein>
<dbReference type="InterPro" id="IPR023780">
    <property type="entry name" value="Chromo_domain"/>
</dbReference>
<dbReference type="Pfam" id="PF00385">
    <property type="entry name" value="Chromo"/>
    <property type="match status" value="1"/>
</dbReference>
<dbReference type="SMART" id="SM00298">
    <property type="entry name" value="CHROMO"/>
    <property type="match status" value="1"/>
</dbReference>
<dbReference type="CDD" id="cd00024">
    <property type="entry name" value="CD_CSD"/>
    <property type="match status" value="1"/>
</dbReference>
<name>A0ABR0UE14_REHGL</name>
<gene>
    <name evidence="5" type="ORF">DH2020_045488</name>
</gene>
<evidence type="ECO:0000256" key="3">
    <source>
        <dbReference type="SAM" id="MobiDB-lite"/>
    </source>
</evidence>
<feature type="domain" description="Chromo" evidence="4">
    <location>
        <begin position="101"/>
        <end position="160"/>
    </location>
</feature>
<dbReference type="InterPro" id="IPR000953">
    <property type="entry name" value="Chromo/chromo_shadow_dom"/>
</dbReference>
<organism evidence="5 6">
    <name type="scientific">Rehmannia glutinosa</name>
    <name type="common">Chinese foxglove</name>
    <dbReference type="NCBI Taxonomy" id="99300"/>
    <lineage>
        <taxon>Eukaryota</taxon>
        <taxon>Viridiplantae</taxon>
        <taxon>Streptophyta</taxon>
        <taxon>Embryophyta</taxon>
        <taxon>Tracheophyta</taxon>
        <taxon>Spermatophyta</taxon>
        <taxon>Magnoliopsida</taxon>
        <taxon>eudicotyledons</taxon>
        <taxon>Gunneridae</taxon>
        <taxon>Pentapetalae</taxon>
        <taxon>asterids</taxon>
        <taxon>lamiids</taxon>
        <taxon>Lamiales</taxon>
        <taxon>Orobanchaceae</taxon>
        <taxon>Rehmannieae</taxon>
        <taxon>Rehmannia</taxon>
    </lineage>
</organism>
<proteinExistence type="predicted"/>
<reference evidence="5 6" key="1">
    <citation type="journal article" date="2021" name="Comput. Struct. Biotechnol. J.">
        <title>De novo genome assembly of the potent medicinal plant Rehmannia glutinosa using nanopore technology.</title>
        <authorList>
            <person name="Ma L."/>
            <person name="Dong C."/>
            <person name="Song C."/>
            <person name="Wang X."/>
            <person name="Zheng X."/>
            <person name="Niu Y."/>
            <person name="Chen S."/>
            <person name="Feng W."/>
        </authorList>
    </citation>
    <scope>NUCLEOTIDE SEQUENCE [LARGE SCALE GENOMIC DNA]</scope>
    <source>
        <strain evidence="5">DH-2019</strain>
    </source>
</reference>
<evidence type="ECO:0000256" key="2">
    <source>
        <dbReference type="ARBA" id="ARBA00023242"/>
    </source>
</evidence>
<dbReference type="EMBL" id="JABTTQ020003010">
    <property type="protein sequence ID" value="KAK6120772.1"/>
    <property type="molecule type" value="Genomic_DNA"/>
</dbReference>
<evidence type="ECO:0000259" key="4">
    <source>
        <dbReference type="PROSITE" id="PS50013"/>
    </source>
</evidence>
<comment type="subcellular location">
    <subcellularLocation>
        <location evidence="1">Nucleus</location>
    </subcellularLocation>
</comment>
<feature type="compositionally biased region" description="Basic residues" evidence="3">
    <location>
        <begin position="155"/>
        <end position="183"/>
    </location>
</feature>
<dbReference type="Proteomes" id="UP001318860">
    <property type="component" value="Unassembled WGS sequence"/>
</dbReference>
<dbReference type="PANTHER" id="PTHR47240">
    <property type="entry name" value="CHROMO DOMAIN-CONTAINING PROTEIN LHP1"/>
    <property type="match status" value="1"/>
</dbReference>
<evidence type="ECO:0000313" key="5">
    <source>
        <dbReference type="EMBL" id="KAK6120772.1"/>
    </source>
</evidence>
<dbReference type="PROSITE" id="PS50013">
    <property type="entry name" value="CHROMO_2"/>
    <property type="match status" value="1"/>
</dbReference>
<dbReference type="InterPro" id="IPR023779">
    <property type="entry name" value="Chromodomain_CS"/>
</dbReference>
<feature type="region of interest" description="Disordered" evidence="3">
    <location>
        <begin position="1"/>
        <end position="80"/>
    </location>
</feature>
<sequence>MKGGKKRNTNSDPVQPSAPPPPDPSTAMASVDHGGDVVVEDRPKTSEDSERYEAAQEAFEEEEGEEEDSEGEKEYEQPENVQIEEAEGAEGERTKLADGYYEIEAVRRKRVRKGKVQYLIKWRGWSEAANTWEPVENLLQCSDIIDAFEESLKGGKSRSTRKRKRKTGVTHVQTKKKQQHHQPQRSPAAATYNVPSHVIRIAEGPISFPRLNDLSCTNESGEDNVNGIINAETSRRVNENVARMREEEKEQSELNLKLCELKGAMVISTEDAERLALTSQEGQLTGDTLANGLRKTDGVDPVQLGRCTGAKKRKSGSVKRFKKIQRPALWMMQQMEYRLVRHLYLCPVLPQVPSYSLFWADGTKVTVDNKFLKANNPLLKQKQWYHYVFVDVQSLVISCSRRPDAGHVAKYP</sequence>
<keyword evidence="6" id="KW-1185">Reference proteome</keyword>
<feature type="compositionally biased region" description="Basic and acidic residues" evidence="3">
    <location>
        <begin position="33"/>
        <end position="54"/>
    </location>
</feature>
<keyword evidence="2" id="KW-0539">Nucleus</keyword>
<evidence type="ECO:0000256" key="1">
    <source>
        <dbReference type="ARBA" id="ARBA00004123"/>
    </source>
</evidence>
<accession>A0ABR0UE14</accession>